<keyword evidence="9" id="KW-0808">Transferase</keyword>
<evidence type="ECO:0000256" key="5">
    <source>
        <dbReference type="PIRSR" id="PIRSR001221-1"/>
    </source>
</evidence>
<evidence type="ECO:0000256" key="6">
    <source>
        <dbReference type="PIRSR" id="PIRSR001221-2"/>
    </source>
</evidence>
<accession>M7SX02</accession>
<protein>
    <recommendedName>
        <fullName evidence="3">amidase</fullName>
        <ecNumber evidence="3">3.5.1.4</ecNumber>
    </recommendedName>
</protein>
<evidence type="ECO:0000256" key="7">
    <source>
        <dbReference type="SAM" id="MobiDB-lite"/>
    </source>
</evidence>
<dbReference type="OrthoDB" id="6428749at2759"/>
<dbReference type="PANTHER" id="PTHR46072:SF4">
    <property type="entry name" value="AMIDASE C550.07-RELATED"/>
    <property type="match status" value="1"/>
</dbReference>
<feature type="binding site" evidence="6">
    <location>
        <position position="212"/>
    </location>
    <ligand>
        <name>substrate</name>
    </ligand>
</feature>
<evidence type="ECO:0000259" key="8">
    <source>
        <dbReference type="Pfam" id="PF01425"/>
    </source>
</evidence>
<comment type="catalytic activity">
    <reaction evidence="1">
        <text>a monocarboxylic acid amide + H2O = a monocarboxylate + NH4(+)</text>
        <dbReference type="Rhea" id="RHEA:12020"/>
        <dbReference type="ChEBI" id="CHEBI:15377"/>
        <dbReference type="ChEBI" id="CHEBI:28938"/>
        <dbReference type="ChEBI" id="CHEBI:35757"/>
        <dbReference type="ChEBI" id="CHEBI:83628"/>
        <dbReference type="EC" id="3.5.1.4"/>
    </reaction>
</comment>
<dbReference type="AlphaFoldDB" id="M7SX02"/>
<keyword evidence="10" id="KW-1185">Reference proteome</keyword>
<dbReference type="GO" id="GO:0016740">
    <property type="term" value="F:transferase activity"/>
    <property type="evidence" value="ECO:0007669"/>
    <property type="project" value="UniProtKB-KW"/>
</dbReference>
<name>M7SX02_EUTLA</name>
<comment type="similarity">
    <text evidence="2">Belongs to the amidase family.</text>
</comment>
<dbReference type="Proteomes" id="UP000012174">
    <property type="component" value="Unassembled WGS sequence"/>
</dbReference>
<dbReference type="Pfam" id="PF01425">
    <property type="entry name" value="Amidase"/>
    <property type="match status" value="2"/>
</dbReference>
<feature type="region of interest" description="Disordered" evidence="7">
    <location>
        <begin position="525"/>
        <end position="546"/>
    </location>
</feature>
<evidence type="ECO:0000256" key="1">
    <source>
        <dbReference type="ARBA" id="ARBA00001311"/>
    </source>
</evidence>
<evidence type="ECO:0000256" key="4">
    <source>
        <dbReference type="ARBA" id="ARBA00022801"/>
    </source>
</evidence>
<dbReference type="eggNOG" id="KOG1212">
    <property type="taxonomic scope" value="Eukaryota"/>
</dbReference>
<feature type="active site" description="Acyl-ester intermediate" evidence="5">
    <location>
        <position position="236"/>
    </location>
</feature>
<feature type="active site" description="Charge relay system" evidence="5">
    <location>
        <position position="137"/>
    </location>
</feature>
<sequence length="605" mass="65311">MATTITTANGASWQDVAADRQRHRDATIASVSPPLTRPAEIPLNTTGVPKSVLTAEELTITSSNVEDLIPKLASGEWSATAVIKAFLRRAGLAQQLTNCVTELLPERALKRAAELDAYLAANQKPVGLLHGVPVSVKEHIGMAGLDLNGGFVGWVGRVAEDDALLLKPLWDAGAVFYVRTTQPQTLMHLETSSNLYGETVNPYNTTLTAGGSSGGEGALIGLRGSILGIGSDIGGSIRSPAANCGVYGFKPTATRLPVTGWAPLLCGAEHIVPTNGPLSTSLRGLEVFMRVSLNGGGDGDGGMGKGKPWLREPNLVAMGWRGDVKPSFLTAAAAAAEEESEGDGKKEKRKRKLKVAVMWDDGVVKPHPPVTRALKDVVKKLKESENIEVMDWTPWKHDLAWEIISTLYFADGGEEELSAMSLSSEPLRPLSKWILQENPHVREHTIRSLWDAIIARQDYRAKYAALWNETDGGSGSGMVDVILCPVGPSVAPKLDTARYWGYTSQWNLLDYPALVFPVGDRRVSAGMEGDDDGDDGESGGCGYPDDYTPLNESDEYNWKLWKEHGAEGYRDAPVSLQLVGRRFDDEKLFKATEVLLEEAGLPKTC</sequence>
<dbReference type="EMBL" id="KB706171">
    <property type="protein sequence ID" value="EMR68842.1"/>
    <property type="molecule type" value="Genomic_DNA"/>
</dbReference>
<evidence type="ECO:0000256" key="3">
    <source>
        <dbReference type="ARBA" id="ARBA00012922"/>
    </source>
</evidence>
<keyword evidence="4" id="KW-0378">Hydrolase</keyword>
<dbReference type="InterPro" id="IPR036928">
    <property type="entry name" value="AS_sf"/>
</dbReference>
<dbReference type="STRING" id="1287681.M7SX02"/>
<organism evidence="9 10">
    <name type="scientific">Eutypa lata (strain UCR-EL1)</name>
    <name type="common">Grapevine dieback disease fungus</name>
    <name type="synonym">Eutypa armeniacae</name>
    <dbReference type="NCBI Taxonomy" id="1287681"/>
    <lineage>
        <taxon>Eukaryota</taxon>
        <taxon>Fungi</taxon>
        <taxon>Dikarya</taxon>
        <taxon>Ascomycota</taxon>
        <taxon>Pezizomycotina</taxon>
        <taxon>Sordariomycetes</taxon>
        <taxon>Xylariomycetidae</taxon>
        <taxon>Xylariales</taxon>
        <taxon>Diatrypaceae</taxon>
        <taxon>Eutypa</taxon>
    </lineage>
</organism>
<dbReference type="PIRSF" id="PIRSF001221">
    <property type="entry name" value="Amidase_fungi"/>
    <property type="match status" value="1"/>
</dbReference>
<feature type="active site" description="Charge relay system" evidence="5">
    <location>
        <position position="212"/>
    </location>
</feature>
<feature type="domain" description="Amidase" evidence="8">
    <location>
        <begin position="339"/>
        <end position="588"/>
    </location>
</feature>
<dbReference type="SUPFAM" id="SSF75304">
    <property type="entry name" value="Amidase signature (AS) enzymes"/>
    <property type="match status" value="1"/>
</dbReference>
<dbReference type="OMA" id="AQVATNC"/>
<proteinExistence type="inferred from homology"/>
<feature type="compositionally biased region" description="Acidic residues" evidence="7">
    <location>
        <begin position="528"/>
        <end position="537"/>
    </location>
</feature>
<dbReference type="InterPro" id="IPR023631">
    <property type="entry name" value="Amidase_dom"/>
</dbReference>
<dbReference type="PROSITE" id="PS00571">
    <property type="entry name" value="AMIDASES"/>
    <property type="match status" value="1"/>
</dbReference>
<dbReference type="GO" id="GO:0004040">
    <property type="term" value="F:amidase activity"/>
    <property type="evidence" value="ECO:0007669"/>
    <property type="project" value="UniProtKB-EC"/>
</dbReference>
<feature type="binding site" evidence="6">
    <location>
        <begin position="233"/>
        <end position="236"/>
    </location>
    <ligand>
        <name>substrate</name>
    </ligand>
</feature>
<evidence type="ECO:0000313" key="9">
    <source>
        <dbReference type="EMBL" id="EMR68842.1"/>
    </source>
</evidence>
<dbReference type="PANTHER" id="PTHR46072">
    <property type="entry name" value="AMIDASE-RELATED-RELATED"/>
    <property type="match status" value="1"/>
</dbReference>
<dbReference type="EC" id="3.5.1.4" evidence="3"/>
<evidence type="ECO:0000313" key="10">
    <source>
        <dbReference type="Proteomes" id="UP000012174"/>
    </source>
</evidence>
<gene>
    <name evidence="9" type="ORF">UCREL1_4140</name>
</gene>
<dbReference type="Gene3D" id="3.90.1300.10">
    <property type="entry name" value="Amidase signature (AS) domain"/>
    <property type="match status" value="1"/>
</dbReference>
<reference evidence="10" key="1">
    <citation type="journal article" date="2013" name="Genome Announc.">
        <title>Draft genome sequence of the grapevine dieback fungus Eutypa lata UCR-EL1.</title>
        <authorList>
            <person name="Blanco-Ulate B."/>
            <person name="Rolshausen P.E."/>
            <person name="Cantu D."/>
        </authorList>
    </citation>
    <scope>NUCLEOTIDE SEQUENCE [LARGE SCALE GENOMIC DNA]</scope>
    <source>
        <strain evidence="10">UCR-EL1</strain>
    </source>
</reference>
<feature type="domain" description="Amidase" evidence="8">
    <location>
        <begin position="82"/>
        <end position="292"/>
    </location>
</feature>
<dbReference type="InterPro" id="IPR020556">
    <property type="entry name" value="Amidase_CS"/>
</dbReference>
<dbReference type="HOGENOM" id="CLU_009600_9_2_1"/>
<feature type="binding site" evidence="6">
    <location>
        <position position="186"/>
    </location>
    <ligand>
        <name>substrate</name>
    </ligand>
</feature>
<evidence type="ECO:0000256" key="2">
    <source>
        <dbReference type="ARBA" id="ARBA00009199"/>
    </source>
</evidence>
<dbReference type="KEGG" id="ela:UCREL1_4140"/>